<sequence>MLRSNLHSIHKHLAVALFLSQLVFVIGINQTENPFLCTVVAILLHYIYMSTFAWTLVESLHVYRMLTEVRNIDTGPMRFYYV</sequence>
<dbReference type="AlphaFoldDB" id="A0A6I8PRD4"/>
<reference evidence="7" key="4">
    <citation type="submission" date="2025-08" db="UniProtKB">
        <authorList>
            <consortium name="Ensembl"/>
        </authorList>
    </citation>
    <scope>IDENTIFICATION</scope>
</reference>
<dbReference type="Antibodypedia" id="13897">
    <property type="antibodies" value="182 antibodies from 30 providers"/>
</dbReference>
<feature type="non-terminal residue" evidence="7">
    <location>
        <position position="82"/>
    </location>
</feature>
<dbReference type="PANTHER" id="PTHR12011:SF471">
    <property type="entry name" value="G-PROTEIN COUPLED RECEPTORS FAMILY 2 PROFILE 2 DOMAIN-CONTAINING PROTEIN"/>
    <property type="match status" value="1"/>
</dbReference>
<dbReference type="GO" id="GO:0007166">
    <property type="term" value="P:cell surface receptor signaling pathway"/>
    <property type="evidence" value="ECO:0007669"/>
    <property type="project" value="InterPro"/>
</dbReference>
<reference evidence="7 8" key="1">
    <citation type="journal article" date="2001" name="Nature">
        <title>Initial sequencing and analysis of the human genome.</title>
        <authorList>
            <consortium name="International Human Genome Sequencing Consortium"/>
            <person name="Lander E.S."/>
            <person name="Linton L.M."/>
            <person name="Birren B."/>
            <person name="Nusbaum C."/>
            <person name="Zody M.C."/>
            <person name="Baldwin J."/>
            <person name="Devon K."/>
            <person name="Dewar K."/>
            <person name="Doyle M."/>
            <person name="FitzHugh W."/>
            <person name="Funke R."/>
            <person name="Gage D."/>
            <person name="Harris K."/>
            <person name="Heaford A."/>
            <person name="Howland J."/>
            <person name="Kann L."/>
            <person name="Lehoczky J."/>
            <person name="LeVine R."/>
            <person name="McEwan P."/>
            <person name="McKernan K."/>
            <person name="Meldrim J."/>
            <person name="Mesirov J.P."/>
            <person name="Miranda C."/>
            <person name="Morris W."/>
            <person name="Naylor J."/>
            <person name="Raymond C."/>
            <person name="Rosetti M."/>
            <person name="Santos R."/>
            <person name="Sheridan A."/>
            <person name="Sougnez C."/>
            <person name="Stange-Thomann N."/>
            <person name="Stojanovic N."/>
            <person name="Subramanian A."/>
            <person name="Wyman D."/>
            <person name="Rogers J."/>
            <person name="Sulston J."/>
            <person name="Ainscough R."/>
            <person name="Beck S."/>
            <person name="Bentley D."/>
            <person name="Burton J."/>
            <person name="Clee C."/>
            <person name="Carter N."/>
            <person name="Coulson A."/>
            <person name="Deadman R."/>
            <person name="Deloukas P."/>
            <person name="Dunham A."/>
            <person name="Dunham I."/>
            <person name="Durbin R."/>
            <person name="French L."/>
            <person name="Grafham D."/>
            <person name="Gregory S."/>
            <person name="Hubbard T."/>
            <person name="Humphray S."/>
            <person name="Hunt A."/>
            <person name="Jones M."/>
            <person name="Lloyd C."/>
            <person name="McMurray A."/>
            <person name="Matthews L."/>
            <person name="Mercer S."/>
            <person name="Milne S."/>
            <person name="Mullikin J.C."/>
            <person name="Mungall A."/>
            <person name="Plumb R."/>
            <person name="Ross M."/>
            <person name="Shownkeen R."/>
            <person name="Sims S."/>
            <person name="Waterston R.H."/>
            <person name="Wilson R.K."/>
            <person name="Hillier L.W."/>
            <person name="McPherson J.D."/>
            <person name="Marra M.A."/>
            <person name="Mardis E.R."/>
            <person name="Fulton L.A."/>
            <person name="Chinwalla A.T."/>
            <person name="Pepin K.H."/>
            <person name="Gish W.R."/>
            <person name="Chissoe S.L."/>
            <person name="Wendl M.C."/>
            <person name="Delehaunty K.D."/>
            <person name="Miner T.L."/>
            <person name="Delehaunty A."/>
            <person name="Kramer J.B."/>
            <person name="Cook L.L."/>
            <person name="Fulton R.S."/>
            <person name="Johnson D.L."/>
            <person name="Minx P.J."/>
            <person name="Clifton S.W."/>
            <person name="Hawkins T."/>
            <person name="Branscomb E."/>
            <person name="Predki P."/>
            <person name="Richardson P."/>
            <person name="Wenning S."/>
            <person name="Slezak T."/>
            <person name="Doggett N."/>
            <person name="Cheng J.F."/>
            <person name="Olsen A."/>
            <person name="Lucas S."/>
            <person name="Elkin C."/>
            <person name="Uberbacher E."/>
            <person name="Frazier M."/>
            <person name="Gibbs R.A."/>
            <person name="Muzny D.M."/>
            <person name="Scherer S.E."/>
            <person name="Bouck J.B."/>
            <person name="Sodergren E.J."/>
            <person name="Worley K.C."/>
            <person name="Rives C.M."/>
            <person name="Gorrell J.H."/>
            <person name="Metzker M.L."/>
            <person name="Naylor S.L."/>
            <person name="Kucherlapati R.S."/>
            <person name="Nelson D.L."/>
            <person name="Weinstock G.M."/>
            <person name="Sakaki Y."/>
            <person name="Fujiyama A."/>
            <person name="Hattori M."/>
            <person name="Yada T."/>
            <person name="Toyoda A."/>
            <person name="Itoh T."/>
            <person name="Kawagoe C."/>
            <person name="Watanabe H."/>
            <person name="Totoki Y."/>
            <person name="Taylor T."/>
            <person name="Weissenbach J."/>
            <person name="Heilig R."/>
            <person name="Saurin W."/>
            <person name="Artiguenave F."/>
            <person name="Brottier P."/>
            <person name="Bruls T."/>
            <person name="Pelletier E."/>
            <person name="Robert C."/>
            <person name="Wincker P."/>
            <person name="Smith D.R."/>
            <person name="Doucette-Stamm L."/>
            <person name="Rubenfield M."/>
            <person name="Weinstock K."/>
            <person name="Lee H.M."/>
            <person name="Dubois J."/>
            <person name="Rosenthal A."/>
            <person name="Platzer M."/>
            <person name="Nyakatura G."/>
            <person name="Taudien S."/>
            <person name="Rump A."/>
            <person name="Yang H."/>
            <person name="Yu J."/>
            <person name="Wang J."/>
            <person name="Huang G."/>
            <person name="Gu J."/>
            <person name="Hood L."/>
            <person name="Rowen L."/>
            <person name="Madan A."/>
            <person name="Qin S."/>
            <person name="Davis R.W."/>
            <person name="Federspiel N.A."/>
            <person name="Abola A.P."/>
            <person name="Proctor M.J."/>
            <person name="Myers R.M."/>
            <person name="Schmutz J."/>
            <person name="Dickson M."/>
            <person name="Grimwood J."/>
            <person name="Cox D.R."/>
            <person name="Olson M.V."/>
            <person name="Kaul R."/>
            <person name="Raymond C."/>
            <person name="Shimizu N."/>
            <person name="Kawasaki K."/>
            <person name="Minoshima S."/>
            <person name="Evans G.A."/>
            <person name="Athanasiou M."/>
            <person name="Schultz R."/>
            <person name="Roe B.A."/>
            <person name="Chen F."/>
            <person name="Pan H."/>
            <person name="Ramser J."/>
            <person name="Lehrach H."/>
            <person name="Reinhardt R."/>
            <person name="McCombie W.R."/>
            <person name="de la Bastide M."/>
            <person name="Dedhia N."/>
            <person name="Blocker H."/>
            <person name="Hornischer K."/>
            <person name="Nordsiek G."/>
            <person name="Agarwala R."/>
            <person name="Aravind L."/>
            <person name="Bailey J.A."/>
            <person name="Bateman A."/>
            <person name="Batzoglou S."/>
            <person name="Birney E."/>
            <person name="Bork P."/>
            <person name="Brown D.G."/>
            <person name="Burge C.B."/>
            <person name="Cerutti L."/>
            <person name="Chen H.C."/>
            <person name="Church D."/>
            <person name="Clamp M."/>
            <person name="Copley R.R."/>
            <person name="Doerks T."/>
            <person name="Eddy S.R."/>
            <person name="Eichler E.E."/>
            <person name="Furey T.S."/>
            <person name="Galagan J."/>
            <person name="Gilbert J.G."/>
            <person name="Harmon C."/>
            <person name="Hayashizaki Y."/>
            <person name="Haussler D."/>
            <person name="Hermjakob H."/>
            <person name="Hokamp K."/>
            <person name="Jang W."/>
            <person name="Johnson L.S."/>
            <person name="Jones T.A."/>
            <person name="Kasif S."/>
            <person name="Kaspryzk A."/>
            <person name="Kennedy S."/>
            <person name="Kent W.J."/>
            <person name="Kitts P."/>
            <person name="Koonin E.V."/>
            <person name="Korf I."/>
            <person name="Kulp D."/>
            <person name="Lancet D."/>
            <person name="Lowe T.M."/>
            <person name="McLysaght A."/>
            <person name="Mikkelsen T."/>
            <person name="Moran J.V."/>
            <person name="Mulder N."/>
            <person name="Pollara V.J."/>
            <person name="Ponting C.P."/>
            <person name="Schuler G."/>
            <person name="Schultz J."/>
            <person name="Slater G."/>
            <person name="Smit A.F."/>
            <person name="Stupka E."/>
            <person name="Szustakowski J."/>
            <person name="Thierry-Mieg D."/>
            <person name="Thierry-Mieg J."/>
            <person name="Wagner L."/>
            <person name="Wallis J."/>
            <person name="Wheeler R."/>
            <person name="Williams A."/>
            <person name="Wolf Y.I."/>
            <person name="Wolfe K.H."/>
            <person name="Yang S.P."/>
            <person name="Yeh R.F."/>
            <person name="Collins F."/>
            <person name="Guyer M.S."/>
            <person name="Peterson J."/>
            <person name="Felsenfeld A."/>
            <person name="Wetterstrand K.A."/>
            <person name="Patrinos A."/>
            <person name="Morgan M.J."/>
            <person name="de Jong P."/>
            <person name="Catanese J.J."/>
            <person name="Osoegawa K."/>
            <person name="Shizuya H."/>
            <person name="Choi S."/>
            <person name="Chen Y.J."/>
        </authorList>
    </citation>
    <scope>NUCLEOTIDE SEQUENCE [LARGE SCALE GENOMIC DNA]</scope>
</reference>
<feature type="transmembrane region" description="Helical" evidence="5">
    <location>
        <begin position="12"/>
        <end position="29"/>
    </location>
</feature>
<evidence type="ECO:0000256" key="2">
    <source>
        <dbReference type="ARBA" id="ARBA00022692"/>
    </source>
</evidence>
<evidence type="ECO:0000256" key="5">
    <source>
        <dbReference type="SAM" id="Phobius"/>
    </source>
</evidence>
<dbReference type="Pfam" id="PF00002">
    <property type="entry name" value="7tm_2"/>
    <property type="match status" value="1"/>
</dbReference>
<evidence type="ECO:0000313" key="8">
    <source>
        <dbReference type="Proteomes" id="UP000005640"/>
    </source>
</evidence>
<dbReference type="Bgee" id="ENSG00000075275">
    <property type="expression patterns" value="Expressed in ventricular zone and 147 other cell types or tissues"/>
</dbReference>
<evidence type="ECO:0000256" key="3">
    <source>
        <dbReference type="ARBA" id="ARBA00022989"/>
    </source>
</evidence>
<dbReference type="GeneTree" id="ENSGT00940000159839"/>
<dbReference type="SMR" id="A0A6I8PRD4"/>
<dbReference type="EMBL" id="AL031588">
    <property type="status" value="NOT_ANNOTATED_CDS"/>
    <property type="molecule type" value="Genomic_DNA"/>
</dbReference>
<keyword evidence="8" id="KW-1185">Reference proteome</keyword>
<evidence type="ECO:0000256" key="1">
    <source>
        <dbReference type="ARBA" id="ARBA00004141"/>
    </source>
</evidence>
<dbReference type="EMBL" id="KF457493">
    <property type="status" value="NOT_ANNOTATED_CDS"/>
    <property type="molecule type" value="Genomic_DNA"/>
</dbReference>
<dbReference type="OpenTargets" id="ENSG00000075275"/>
<dbReference type="Proteomes" id="UP000005640">
    <property type="component" value="Chromosome 22"/>
</dbReference>
<dbReference type="InterPro" id="IPR017981">
    <property type="entry name" value="GPCR_2-like_7TM"/>
</dbReference>
<accession>A0A6I8PRD4</accession>
<dbReference type="Ensembl" id="ENST00000468025.1">
    <property type="protein sequence ID" value="ENSP00000501382.1"/>
    <property type="gene ID" value="ENSG00000075275.18"/>
</dbReference>
<organism evidence="7 8">
    <name type="scientific">Homo sapiens</name>
    <name type="common">Human</name>
    <dbReference type="NCBI Taxonomy" id="9606"/>
    <lineage>
        <taxon>Eukaryota</taxon>
        <taxon>Metazoa</taxon>
        <taxon>Chordata</taxon>
        <taxon>Craniata</taxon>
        <taxon>Vertebrata</taxon>
        <taxon>Euteleostomi</taxon>
        <taxon>Mammalia</taxon>
        <taxon>Eutheria</taxon>
        <taxon>Euarchontoglires</taxon>
        <taxon>Primates</taxon>
        <taxon>Haplorrhini</taxon>
        <taxon>Catarrhini</taxon>
        <taxon>Hominidae</taxon>
        <taxon>Homo</taxon>
    </lineage>
</organism>
<protein>
    <submittedName>
        <fullName evidence="7">Cadherin EGF LAG seven-pass G-type receptor 1</fullName>
    </submittedName>
</protein>
<keyword evidence="4 5" id="KW-0472">Membrane</keyword>
<keyword evidence="2 5" id="KW-0812">Transmembrane</keyword>
<comment type="subcellular location">
    <subcellularLocation>
        <location evidence="1">Membrane</location>
        <topology evidence="1">Multi-pass membrane protein</topology>
    </subcellularLocation>
</comment>
<feature type="domain" description="G-protein coupled receptors family 2 profile 2" evidence="6">
    <location>
        <begin position="1"/>
        <end position="82"/>
    </location>
</feature>
<reference evidence="7" key="5">
    <citation type="submission" date="2025-09" db="UniProtKB">
        <authorList>
            <consortium name="Ensembl"/>
        </authorList>
    </citation>
    <scope>IDENTIFICATION</scope>
</reference>
<reference evidence="7 8" key="3">
    <citation type="journal article" date="2008" name="Genome Biol.">
        <title>Finishing the finished human chromosome 22 sequence.</title>
        <authorList>
            <person name="Cole C.G."/>
            <person name="McCann O.T."/>
            <person name="Collins J.E."/>
            <person name="Oliver K."/>
            <person name="Willey D."/>
            <person name="Gribble S.M."/>
            <person name="Yang F."/>
            <person name="McLaren K."/>
            <person name="Rogers J."/>
            <person name="Ning Z."/>
            <person name="Beare D.M."/>
            <person name="Dunham I."/>
        </authorList>
    </citation>
    <scope>NUCLEOTIDE SEQUENCE [LARGE SCALE GENOMIC DNA]</scope>
</reference>
<dbReference type="InterPro" id="IPR000832">
    <property type="entry name" value="GPCR_2_secretin-like"/>
</dbReference>
<dbReference type="HGNC" id="HGNC:1850">
    <property type="gene designation" value="CELSR1"/>
</dbReference>
<name>A0A6I8PRD4_HUMAN</name>
<keyword evidence="3 5" id="KW-1133">Transmembrane helix</keyword>
<proteinExistence type="predicted"/>
<dbReference type="GO" id="GO:0004930">
    <property type="term" value="F:G protein-coupled receptor activity"/>
    <property type="evidence" value="ECO:0007669"/>
    <property type="project" value="InterPro"/>
</dbReference>
<evidence type="ECO:0000256" key="4">
    <source>
        <dbReference type="ARBA" id="ARBA00023136"/>
    </source>
</evidence>
<dbReference type="EMBL" id="AL021392">
    <property type="status" value="NOT_ANNOTATED_CDS"/>
    <property type="molecule type" value="Genomic_DNA"/>
</dbReference>
<dbReference type="PANTHER" id="PTHR12011">
    <property type="entry name" value="ADHESION G-PROTEIN COUPLED RECEPTOR"/>
    <property type="match status" value="1"/>
</dbReference>
<dbReference type="GO" id="GO:0016020">
    <property type="term" value="C:membrane"/>
    <property type="evidence" value="ECO:0007669"/>
    <property type="project" value="UniProtKB-SubCell"/>
</dbReference>
<gene>
    <name evidence="7" type="primary">CELSR1</name>
</gene>
<dbReference type="OMA" id="YTFLRGN"/>
<reference evidence="7 8" key="2">
    <citation type="journal article" date="2004" name="Nature">
        <title>Finishing the euchromatic sequence of the human genome.</title>
        <authorList>
            <consortium name="International Human Genome Sequencing Consortium"/>
        </authorList>
    </citation>
    <scope>NUCLEOTIDE SEQUENCE [LARGE SCALE GENOMIC DNA]</scope>
</reference>
<dbReference type="ExpressionAtlas" id="A0A6I8PRD4">
    <property type="expression patterns" value="baseline and differential"/>
</dbReference>
<dbReference type="EMBL" id="AL031597">
    <property type="status" value="NOT_ANNOTATED_CDS"/>
    <property type="molecule type" value="Genomic_DNA"/>
</dbReference>
<dbReference type="PROSITE" id="PS50261">
    <property type="entry name" value="G_PROTEIN_RECEP_F2_4"/>
    <property type="match status" value="1"/>
</dbReference>
<evidence type="ECO:0000259" key="6">
    <source>
        <dbReference type="PROSITE" id="PS50261"/>
    </source>
</evidence>
<evidence type="ECO:0000313" key="7">
    <source>
        <dbReference type="Ensembl" id="ENSP00000501382.1"/>
    </source>
</evidence>
<feature type="transmembrane region" description="Helical" evidence="5">
    <location>
        <begin position="35"/>
        <end position="57"/>
    </location>
</feature>
<dbReference type="OrthoDB" id="26203at2759"/>
<dbReference type="Gene3D" id="1.20.1070.10">
    <property type="entry name" value="Rhodopsin 7-helix transmembrane proteins"/>
    <property type="match status" value="1"/>
</dbReference>